<dbReference type="SMART" id="SM00854">
    <property type="entry name" value="PGA_cap"/>
    <property type="match status" value="1"/>
</dbReference>
<comment type="caution">
    <text evidence="3">The sequence shown here is derived from an EMBL/GenBank/DDBJ whole genome shotgun (WGS) entry which is preliminary data.</text>
</comment>
<dbReference type="CDD" id="cd07381">
    <property type="entry name" value="MPP_CapA"/>
    <property type="match status" value="1"/>
</dbReference>
<reference evidence="3 4" key="1">
    <citation type="journal article" date="2016" name="Nat. Commun.">
        <title>Thousands of microbial genomes shed light on interconnected biogeochemical processes in an aquifer system.</title>
        <authorList>
            <person name="Anantharaman K."/>
            <person name="Brown C.T."/>
            <person name="Hug L.A."/>
            <person name="Sharon I."/>
            <person name="Castelle C.J."/>
            <person name="Probst A.J."/>
            <person name="Thomas B.C."/>
            <person name="Singh A."/>
            <person name="Wilkins M.J."/>
            <person name="Karaoz U."/>
            <person name="Brodie E.L."/>
            <person name="Williams K.H."/>
            <person name="Hubbard S.S."/>
            <person name="Banfield J.F."/>
        </authorList>
    </citation>
    <scope>NUCLEOTIDE SEQUENCE [LARGE SCALE GENOMIC DNA]</scope>
</reference>
<proteinExistence type="inferred from homology"/>
<dbReference type="PANTHER" id="PTHR33393:SF11">
    <property type="entry name" value="POLYGLUTAMINE SYNTHESIS ACCESSORY PROTEIN RV0574C-RELATED"/>
    <property type="match status" value="1"/>
</dbReference>
<evidence type="ECO:0000313" key="4">
    <source>
        <dbReference type="Proteomes" id="UP000176751"/>
    </source>
</evidence>
<dbReference type="InterPro" id="IPR019079">
    <property type="entry name" value="Capsule_synth_CapA"/>
</dbReference>
<evidence type="ECO:0000259" key="2">
    <source>
        <dbReference type="SMART" id="SM00854"/>
    </source>
</evidence>
<dbReference type="InterPro" id="IPR029052">
    <property type="entry name" value="Metallo-depent_PP-like"/>
</dbReference>
<dbReference type="STRING" id="1797737.A2196_04870"/>
<evidence type="ECO:0000313" key="3">
    <source>
        <dbReference type="EMBL" id="OGE01913.1"/>
    </source>
</evidence>
<dbReference type="SUPFAM" id="SSF56300">
    <property type="entry name" value="Metallo-dependent phosphatases"/>
    <property type="match status" value="1"/>
</dbReference>
<gene>
    <name evidence="3" type="ORF">A2196_04870</name>
</gene>
<accession>A0A1F5HCM8</accession>
<dbReference type="Proteomes" id="UP000176751">
    <property type="component" value="Unassembled WGS sequence"/>
</dbReference>
<dbReference type="Pfam" id="PF09587">
    <property type="entry name" value="PGA_cap"/>
    <property type="match status" value="1"/>
</dbReference>
<name>A0A1F5HCM8_9BACT</name>
<organism evidence="3 4">
    <name type="scientific">Candidatus Curtissbacteria bacterium RIFOXYA1_FULL_41_14</name>
    <dbReference type="NCBI Taxonomy" id="1797737"/>
    <lineage>
        <taxon>Bacteria</taxon>
        <taxon>Candidatus Curtissiibacteriota</taxon>
    </lineage>
</organism>
<dbReference type="Gene3D" id="3.60.21.10">
    <property type="match status" value="1"/>
</dbReference>
<dbReference type="AlphaFoldDB" id="A0A1F5HCM8"/>
<comment type="similarity">
    <text evidence="1">Belongs to the CapA family.</text>
</comment>
<feature type="domain" description="Capsule synthesis protein CapA" evidence="2">
    <location>
        <begin position="52"/>
        <end position="277"/>
    </location>
</feature>
<protein>
    <recommendedName>
        <fullName evidence="2">Capsule synthesis protein CapA domain-containing protein</fullName>
    </recommendedName>
</protein>
<dbReference type="PANTHER" id="PTHR33393">
    <property type="entry name" value="POLYGLUTAMINE SYNTHESIS ACCESSORY PROTEIN RV0574C-RELATED"/>
    <property type="match status" value="1"/>
</dbReference>
<evidence type="ECO:0000256" key="1">
    <source>
        <dbReference type="ARBA" id="ARBA00005662"/>
    </source>
</evidence>
<sequence length="329" mass="36440">MKKLFAAVLLFILVIIGFYVSQMDRGKITVSEKSGTNVPPVIEQKIEDQTITIISTGDIGLVRDVNNEIQIRHDPNYPFLKIAPYLKSADLTVTNLEGPLIKNCPIALTGFTFCGKDTNVNGLTFAGIDAASLANNHATNFGFNSLAETAAVLKSNGIAPFGLADKIEYINIKDKKVALVGFVELGNNWAGLNNSTLENVARLVSEAKSKANIIIAAFHWGVEYTRRPTQNQVNLAHIAIDNGADIVLGNHPHWIQDNEIYKDKFITYAQGNTIFDQDWSQETKEGVIYKFEYSGEELKKIDEKYTIIENNSQPRFATEAETVNIKSKI</sequence>
<dbReference type="EMBL" id="MFCA01000022">
    <property type="protein sequence ID" value="OGE01913.1"/>
    <property type="molecule type" value="Genomic_DNA"/>
</dbReference>
<dbReference type="InterPro" id="IPR052169">
    <property type="entry name" value="CW_Biosynth-Accessory"/>
</dbReference>